<accession>A0A371HUF9</accession>
<dbReference type="InterPro" id="IPR041577">
    <property type="entry name" value="RT_RNaseH_2"/>
</dbReference>
<comment type="caution">
    <text evidence="2">The sequence shown here is derived from an EMBL/GenBank/DDBJ whole genome shotgun (WGS) entry which is preliminary data.</text>
</comment>
<dbReference type="AlphaFoldDB" id="A0A371HUF9"/>
<gene>
    <name evidence="2" type="ORF">CR513_09587</name>
</gene>
<dbReference type="Proteomes" id="UP000257109">
    <property type="component" value="Unassembled WGS sequence"/>
</dbReference>
<feature type="non-terminal residue" evidence="2">
    <location>
        <position position="1"/>
    </location>
</feature>
<name>A0A371HUF9_MUCPR</name>
<dbReference type="InterPro" id="IPR043502">
    <property type="entry name" value="DNA/RNA_pol_sf"/>
</dbReference>
<proteinExistence type="predicted"/>
<dbReference type="InterPro" id="IPR012337">
    <property type="entry name" value="RNaseH-like_sf"/>
</dbReference>
<evidence type="ECO:0000313" key="2">
    <source>
        <dbReference type="EMBL" id="RDY06423.1"/>
    </source>
</evidence>
<dbReference type="Pfam" id="PF17919">
    <property type="entry name" value="RT_RNaseH_2"/>
    <property type="match status" value="1"/>
</dbReference>
<protein>
    <recommendedName>
        <fullName evidence="1">Reverse transcriptase/retrotransposon-derived protein RNase H-like domain-containing protein</fullName>
    </recommendedName>
</protein>
<feature type="domain" description="Reverse transcriptase/retrotransposon-derived protein RNase H-like" evidence="1">
    <location>
        <begin position="3"/>
        <end position="53"/>
    </location>
</feature>
<evidence type="ECO:0000259" key="1">
    <source>
        <dbReference type="Pfam" id="PF17919"/>
    </source>
</evidence>
<dbReference type="EMBL" id="QJKJ01001689">
    <property type="protein sequence ID" value="RDY06423.1"/>
    <property type="molecule type" value="Genomic_DNA"/>
</dbReference>
<reference evidence="2" key="1">
    <citation type="submission" date="2018-05" db="EMBL/GenBank/DDBJ databases">
        <title>Draft genome of Mucuna pruriens seed.</title>
        <authorList>
            <person name="Nnadi N.E."/>
            <person name="Vos R."/>
            <person name="Hasami M.H."/>
            <person name="Devisetty U.K."/>
            <person name="Aguiy J.C."/>
        </authorList>
    </citation>
    <scope>NUCLEOTIDE SEQUENCE [LARGE SCALE GENOMIC DNA]</scope>
    <source>
        <strain evidence="2">JCA_2017</strain>
    </source>
</reference>
<dbReference type="SUPFAM" id="SSF56672">
    <property type="entry name" value="DNA/RNA polymerases"/>
    <property type="match status" value="1"/>
</dbReference>
<dbReference type="OrthoDB" id="1730907at2759"/>
<organism evidence="2 3">
    <name type="scientific">Mucuna pruriens</name>
    <name type="common">Velvet bean</name>
    <name type="synonym">Dolichos pruriens</name>
    <dbReference type="NCBI Taxonomy" id="157652"/>
    <lineage>
        <taxon>Eukaryota</taxon>
        <taxon>Viridiplantae</taxon>
        <taxon>Streptophyta</taxon>
        <taxon>Embryophyta</taxon>
        <taxon>Tracheophyta</taxon>
        <taxon>Spermatophyta</taxon>
        <taxon>Magnoliopsida</taxon>
        <taxon>eudicotyledons</taxon>
        <taxon>Gunneridae</taxon>
        <taxon>Pentapetalae</taxon>
        <taxon>rosids</taxon>
        <taxon>fabids</taxon>
        <taxon>Fabales</taxon>
        <taxon>Fabaceae</taxon>
        <taxon>Papilionoideae</taxon>
        <taxon>50 kb inversion clade</taxon>
        <taxon>NPAAA clade</taxon>
        <taxon>indigoferoid/millettioid clade</taxon>
        <taxon>Phaseoleae</taxon>
        <taxon>Mucuna</taxon>
    </lineage>
</organism>
<dbReference type="PANTHER" id="PTHR48475:SF1">
    <property type="entry name" value="RNASE H TYPE-1 DOMAIN-CONTAINING PROTEIN"/>
    <property type="match status" value="1"/>
</dbReference>
<keyword evidence="3" id="KW-1185">Reference proteome</keyword>
<sequence length="198" mass="22813">MEWNQECQEAFEKIKQYLEEPAVLVPAMLDKPLFLYLTVLKESMGGMLGQYMLAHTTWFIAKTDPLKYIFEKTALTVRIAHWQMALSEYDIVYPNQKAIKGDTLSEQLAHHPLNEYHPLRYKFSDEQIMATEETSGEAKSDEWKLWFDGASNLLGNGIRVVLASPKGQYFHFSAWLGFDCTNNMSEYKAYAMGITMAM</sequence>
<evidence type="ECO:0000313" key="3">
    <source>
        <dbReference type="Proteomes" id="UP000257109"/>
    </source>
</evidence>
<dbReference type="PANTHER" id="PTHR48475">
    <property type="entry name" value="RIBONUCLEASE H"/>
    <property type="match status" value="1"/>
</dbReference>
<dbReference type="SUPFAM" id="SSF53098">
    <property type="entry name" value="Ribonuclease H-like"/>
    <property type="match status" value="1"/>
</dbReference>